<evidence type="ECO:0000313" key="8">
    <source>
        <dbReference type="Proteomes" id="UP000550401"/>
    </source>
</evidence>
<dbReference type="GO" id="GO:0016020">
    <property type="term" value="C:membrane"/>
    <property type="evidence" value="ECO:0007669"/>
    <property type="project" value="UniProtKB-SubCell"/>
</dbReference>
<feature type="transmembrane region" description="Helical" evidence="6">
    <location>
        <begin position="92"/>
        <end position="110"/>
    </location>
</feature>
<keyword evidence="8" id="KW-1185">Reference proteome</keyword>
<dbReference type="Proteomes" id="UP000550401">
    <property type="component" value="Unassembled WGS sequence"/>
</dbReference>
<comment type="subcellular location">
    <subcellularLocation>
        <location evidence="1">Membrane</location>
        <topology evidence="1">Multi-pass membrane protein</topology>
    </subcellularLocation>
</comment>
<evidence type="ECO:0000256" key="6">
    <source>
        <dbReference type="SAM" id="Phobius"/>
    </source>
</evidence>
<feature type="transmembrane region" description="Helical" evidence="6">
    <location>
        <begin position="152"/>
        <end position="176"/>
    </location>
</feature>
<dbReference type="GO" id="GO:0022857">
    <property type="term" value="F:transmembrane transporter activity"/>
    <property type="evidence" value="ECO:0007669"/>
    <property type="project" value="InterPro"/>
</dbReference>
<protein>
    <submittedName>
        <fullName evidence="7">PAT family beta-lactamase induction signal transducer AmpG</fullName>
    </submittedName>
</protein>
<organism evidence="7 8">
    <name type="scientific">Dokdonella fugitiva</name>
    <dbReference type="NCBI Taxonomy" id="328517"/>
    <lineage>
        <taxon>Bacteria</taxon>
        <taxon>Pseudomonadati</taxon>
        <taxon>Pseudomonadota</taxon>
        <taxon>Gammaproteobacteria</taxon>
        <taxon>Lysobacterales</taxon>
        <taxon>Rhodanobacteraceae</taxon>
        <taxon>Dokdonella</taxon>
    </lineage>
</organism>
<evidence type="ECO:0000256" key="3">
    <source>
        <dbReference type="ARBA" id="ARBA00022692"/>
    </source>
</evidence>
<dbReference type="AlphaFoldDB" id="A0A839EVH5"/>
<feature type="transmembrane region" description="Helical" evidence="6">
    <location>
        <begin position="231"/>
        <end position="252"/>
    </location>
</feature>
<gene>
    <name evidence="7" type="ORF">FHW12_001959</name>
</gene>
<feature type="transmembrane region" description="Helical" evidence="6">
    <location>
        <begin position="351"/>
        <end position="368"/>
    </location>
</feature>
<feature type="transmembrane region" description="Helical" evidence="6">
    <location>
        <begin position="473"/>
        <end position="492"/>
    </location>
</feature>
<feature type="transmembrane region" description="Helical" evidence="6">
    <location>
        <begin position="373"/>
        <end position="394"/>
    </location>
</feature>
<dbReference type="Gene3D" id="1.20.1250.20">
    <property type="entry name" value="MFS general substrate transporter like domains"/>
    <property type="match status" value="2"/>
</dbReference>
<feature type="transmembrane region" description="Helical" evidence="6">
    <location>
        <begin position="53"/>
        <end position="71"/>
    </location>
</feature>
<dbReference type="PANTHER" id="PTHR12778">
    <property type="entry name" value="SOLUTE CARRIER FAMILY 33 ACETYL-COA TRANSPORTER -RELATED"/>
    <property type="match status" value="1"/>
</dbReference>
<feature type="transmembrane region" description="Helical" evidence="6">
    <location>
        <begin position="20"/>
        <end position="41"/>
    </location>
</feature>
<sequence length="500" mass="53484">MKQALRGWWQSLAVYTDPRIRPMLFLGFAAGLPFPLVLTTLSARLRQAGIDRTTIGMFSLVGLAYSLKFFWSPIVDRFHLPIVGRLGQRRSWMLLAQSGVVAGLVAMAMLDPASAAHGIALLATATAFCAATQDIAVDAYRIESVDASRQGAAAAAYQIGYQLALIYAGAGALIAASGLGWTAAYLLMAGCMVMGPVTVLLIREPERHGVRGNDVDPALVRATIERMRPSVLAAAIGSTAFVGAALWLALVAAKESTLVVKVSFGAILLLEIALLSMLRTEALRPALEKLTASVVLPLVDFFRRYGARVGVPILALVVMYRLNYMTMGVAANTFYLDLGYTLDQIALVSKLYGVALTLTGAVFAGWLVKRLGLLPTMLVGLVLLSAANLFYAYIAGFGTGSSPDIAWLAAAVSLDNVANGIAGTAFIAYMSSLTSKQYTATQYALFGTLWSLPAKSLASQWGRIVDAWGYPPFFVYTALMGVPALLLILWLMRRAPARPE</sequence>
<feature type="transmembrane region" description="Helical" evidence="6">
    <location>
        <begin position="443"/>
        <end position="461"/>
    </location>
</feature>
<dbReference type="PANTHER" id="PTHR12778:SF10">
    <property type="entry name" value="MAJOR FACILITATOR SUPERFAMILY DOMAIN-CONTAINING PROTEIN 3"/>
    <property type="match status" value="1"/>
</dbReference>
<keyword evidence="5 6" id="KW-0472">Membrane</keyword>
<feature type="transmembrane region" description="Helical" evidence="6">
    <location>
        <begin position="182"/>
        <end position="202"/>
    </location>
</feature>
<feature type="transmembrane region" description="Helical" evidence="6">
    <location>
        <begin position="311"/>
        <end position="331"/>
    </location>
</feature>
<evidence type="ECO:0000256" key="4">
    <source>
        <dbReference type="ARBA" id="ARBA00022989"/>
    </source>
</evidence>
<name>A0A839EVH5_9GAMM</name>
<feature type="transmembrane region" description="Helical" evidence="6">
    <location>
        <begin position="258"/>
        <end position="278"/>
    </location>
</feature>
<reference evidence="7 8" key="1">
    <citation type="submission" date="2020-07" db="EMBL/GenBank/DDBJ databases">
        <title>Genomic Encyclopedia of Type Strains, Phase IV (KMG-V): Genome sequencing to study the core and pangenomes of soil and plant-associated prokaryotes.</title>
        <authorList>
            <person name="Whitman W."/>
        </authorList>
    </citation>
    <scope>NUCLEOTIDE SEQUENCE [LARGE SCALE GENOMIC DNA]</scope>
    <source>
        <strain evidence="7 8">RH2WT43</strain>
    </source>
</reference>
<evidence type="ECO:0000256" key="1">
    <source>
        <dbReference type="ARBA" id="ARBA00004141"/>
    </source>
</evidence>
<dbReference type="EMBL" id="JACGXL010000002">
    <property type="protein sequence ID" value="MBA8887745.1"/>
    <property type="molecule type" value="Genomic_DNA"/>
</dbReference>
<dbReference type="RefSeq" id="WP_182530788.1">
    <property type="nucleotide sequence ID" value="NZ_JACGXL010000002.1"/>
</dbReference>
<feature type="transmembrane region" description="Helical" evidence="6">
    <location>
        <begin position="406"/>
        <end position="431"/>
    </location>
</feature>
<dbReference type="NCBIfam" id="TIGR00901">
    <property type="entry name" value="2A0125"/>
    <property type="match status" value="1"/>
</dbReference>
<proteinExistence type="predicted"/>
<dbReference type="InterPro" id="IPR004752">
    <property type="entry name" value="AmpG_permease/AT-1"/>
</dbReference>
<evidence type="ECO:0000256" key="5">
    <source>
        <dbReference type="ARBA" id="ARBA00023136"/>
    </source>
</evidence>
<evidence type="ECO:0000313" key="7">
    <source>
        <dbReference type="EMBL" id="MBA8887745.1"/>
    </source>
</evidence>
<accession>A0A839EVH5</accession>
<dbReference type="SUPFAM" id="SSF103473">
    <property type="entry name" value="MFS general substrate transporter"/>
    <property type="match status" value="1"/>
</dbReference>
<evidence type="ECO:0000256" key="2">
    <source>
        <dbReference type="ARBA" id="ARBA00022448"/>
    </source>
</evidence>
<feature type="transmembrane region" description="Helical" evidence="6">
    <location>
        <begin position="116"/>
        <end position="140"/>
    </location>
</feature>
<keyword evidence="2" id="KW-0813">Transport</keyword>
<keyword evidence="4 6" id="KW-1133">Transmembrane helix</keyword>
<dbReference type="Pfam" id="PF07690">
    <property type="entry name" value="MFS_1"/>
    <property type="match status" value="1"/>
</dbReference>
<keyword evidence="3 6" id="KW-0812">Transmembrane</keyword>
<dbReference type="InterPro" id="IPR036259">
    <property type="entry name" value="MFS_trans_sf"/>
</dbReference>
<dbReference type="InterPro" id="IPR011701">
    <property type="entry name" value="MFS"/>
</dbReference>
<comment type="caution">
    <text evidence="7">The sequence shown here is derived from an EMBL/GenBank/DDBJ whole genome shotgun (WGS) entry which is preliminary data.</text>
</comment>